<organism evidence="1 2">
    <name type="scientific">Limosilactobacillus balticus</name>
    <dbReference type="NCBI Taxonomy" id="2759747"/>
    <lineage>
        <taxon>Bacteria</taxon>
        <taxon>Bacillati</taxon>
        <taxon>Bacillota</taxon>
        <taxon>Bacilli</taxon>
        <taxon>Lactobacillales</taxon>
        <taxon>Lactobacillaceae</taxon>
        <taxon>Limosilactobacillus</taxon>
    </lineage>
</organism>
<evidence type="ECO:0000313" key="1">
    <source>
        <dbReference type="EMBL" id="MCD7139431.1"/>
    </source>
</evidence>
<name>A0ABS8REH0_9LACO</name>
<dbReference type="RefSeq" id="WP_182589451.1">
    <property type="nucleotide sequence ID" value="NZ_JACIVH010000076.1"/>
</dbReference>
<keyword evidence="2" id="KW-1185">Reference proteome</keyword>
<comment type="caution">
    <text evidence="1">The sequence shown here is derived from an EMBL/GenBank/DDBJ whole genome shotgun (WGS) entry which is preliminary data.</text>
</comment>
<evidence type="ECO:0000313" key="2">
    <source>
        <dbReference type="Proteomes" id="UP001200032"/>
    </source>
</evidence>
<reference evidence="1 2" key="1">
    <citation type="submission" date="2021-12" db="EMBL/GenBank/DDBJ databases">
        <title>A phylogenomic analysis of Limosilactobacillus reuteri reveals ancient and stable evolutionary relationships with rodents and birds and zoonotic transmission to humans.</title>
        <authorList>
            <person name="Li F."/>
            <person name="Li X."/>
            <person name="Cheng C."/>
            <person name="Tollenaar S."/>
            <person name="Zhang J.S."/>
            <person name="Simpson D."/>
            <person name="Tasseva G."/>
            <person name="Perez-Munoz M.E."/>
            <person name="Frese S."/>
            <person name="Gaenzle M.G."/>
            <person name="Walter J."/>
            <person name="Zheng J."/>
        </authorList>
    </citation>
    <scope>NUCLEOTIDE SEQUENCE [LARGE SCALE GENOMIC DNA]</scope>
    <source>
        <strain evidence="1 2">WF-AF5-A</strain>
    </source>
</reference>
<dbReference type="Proteomes" id="UP001200032">
    <property type="component" value="Unassembled WGS sequence"/>
</dbReference>
<protein>
    <submittedName>
        <fullName evidence="1">Uncharacterized protein</fullName>
    </submittedName>
</protein>
<gene>
    <name evidence="1" type="ORF">LTY59_09495</name>
</gene>
<accession>A0ABS8REH0</accession>
<sequence length="356" mass="41639">MHRQDIIKMHKRKLKANHLNERVLEINCNFNDHSNSINNIMIDDDTVGFLKFTEPDYLITTYNGTLHFCDPLDFLKSDDKAQKDNEGSAVNIYIKNKQTSADYGLIKIQSAMRIQFNKRNFAKFYEVFPMDIDLNNIEESVKAFNHVLISEVARKNHPLYYYDLFIRPTKYNIDLGNNGISVEKAKVLFNERSSYNGLITSFITLKRSDFRKNGTISEKLINEVVDYNNKDTSIAFLYDANENKYIERPWVWIPRSEMIRMIEQTKQFDLIARELLYYNTIYPYSVNQLRSVPGLNLFAKKDSYSSQREFRLLYGGPNSDYNTLPVNNKGNYTFNWNKEVIKSGSLAQLSNSTFNI</sequence>
<dbReference type="EMBL" id="JAJPDJ010000073">
    <property type="protein sequence ID" value="MCD7139431.1"/>
    <property type="molecule type" value="Genomic_DNA"/>
</dbReference>
<proteinExistence type="predicted"/>